<reference evidence="7" key="1">
    <citation type="journal article" date="2023" name="Genome Biol. Evol.">
        <title>Long-read-based Genome Assembly of Drosophila gunungcola Reveals Fewer Chemosensory Genes in Flower-breeding Species.</title>
        <authorList>
            <person name="Negi A."/>
            <person name="Liao B.Y."/>
            <person name="Yeh S.D."/>
        </authorList>
    </citation>
    <scope>NUCLEOTIDE SEQUENCE</scope>
    <source>
        <strain evidence="7">Sukarami</strain>
    </source>
</reference>
<dbReference type="InterPro" id="IPR051885">
    <property type="entry name" value="CC_CF"/>
</dbReference>
<organism evidence="7 8">
    <name type="scientific">Drosophila gunungcola</name>
    <name type="common">fruit fly</name>
    <dbReference type="NCBI Taxonomy" id="103775"/>
    <lineage>
        <taxon>Eukaryota</taxon>
        <taxon>Metazoa</taxon>
        <taxon>Ecdysozoa</taxon>
        <taxon>Arthropoda</taxon>
        <taxon>Hexapoda</taxon>
        <taxon>Insecta</taxon>
        <taxon>Pterygota</taxon>
        <taxon>Neoptera</taxon>
        <taxon>Endopterygota</taxon>
        <taxon>Diptera</taxon>
        <taxon>Brachycera</taxon>
        <taxon>Muscomorpha</taxon>
        <taxon>Ephydroidea</taxon>
        <taxon>Drosophilidae</taxon>
        <taxon>Drosophila</taxon>
        <taxon>Sophophora</taxon>
    </lineage>
</organism>
<gene>
    <name evidence="7" type="ORF">M5D96_003626</name>
</gene>
<evidence type="ECO:0000256" key="1">
    <source>
        <dbReference type="ARBA" id="ARBA00004138"/>
    </source>
</evidence>
<comment type="caution">
    <text evidence="7">The sequence shown here is derived from an EMBL/GenBank/DDBJ whole genome shotgun (WGS) entry which is preliminary data.</text>
</comment>
<dbReference type="GO" id="GO:0060271">
    <property type="term" value="P:cilium assembly"/>
    <property type="evidence" value="ECO:0007669"/>
    <property type="project" value="TreeGrafter"/>
</dbReference>
<feature type="compositionally biased region" description="Low complexity" evidence="5">
    <location>
        <begin position="120"/>
        <end position="134"/>
    </location>
</feature>
<dbReference type="Pfam" id="PF13870">
    <property type="entry name" value="CCDC113_CCDC96_CC"/>
    <property type="match status" value="1"/>
</dbReference>
<feature type="compositionally biased region" description="Basic and acidic residues" evidence="5">
    <location>
        <begin position="77"/>
        <end position="98"/>
    </location>
</feature>
<evidence type="ECO:0000313" key="7">
    <source>
        <dbReference type="EMBL" id="KAI8042323.1"/>
    </source>
</evidence>
<feature type="region of interest" description="Disordered" evidence="5">
    <location>
        <begin position="1"/>
        <end position="28"/>
    </location>
</feature>
<evidence type="ECO:0000256" key="4">
    <source>
        <dbReference type="SAM" id="Coils"/>
    </source>
</evidence>
<dbReference type="Proteomes" id="UP001059596">
    <property type="component" value="Unassembled WGS sequence"/>
</dbReference>
<evidence type="ECO:0000256" key="5">
    <source>
        <dbReference type="SAM" id="MobiDB-lite"/>
    </source>
</evidence>
<feature type="coiled-coil region" evidence="4">
    <location>
        <begin position="588"/>
        <end position="671"/>
    </location>
</feature>
<name>A0A9P9YT79_9MUSC</name>
<dbReference type="InterPro" id="IPR025254">
    <property type="entry name" value="CCDC113/CCDC96_CC"/>
</dbReference>
<dbReference type="EMBL" id="JAMKOV010000002">
    <property type="protein sequence ID" value="KAI8042323.1"/>
    <property type="molecule type" value="Genomic_DNA"/>
</dbReference>
<dbReference type="PANTHER" id="PTHR15654:SF1">
    <property type="entry name" value="COILED-COIL DOMAIN-CONTAINING PROTEIN 96"/>
    <property type="match status" value="1"/>
</dbReference>
<evidence type="ECO:0000256" key="3">
    <source>
        <dbReference type="ARBA" id="ARBA00023273"/>
    </source>
</evidence>
<proteinExistence type="predicted"/>
<evidence type="ECO:0000259" key="6">
    <source>
        <dbReference type="Pfam" id="PF13870"/>
    </source>
</evidence>
<protein>
    <recommendedName>
        <fullName evidence="6">CCDC113/CCDC96 coiled-coil domain-containing protein</fullName>
    </recommendedName>
</protein>
<feature type="compositionally biased region" description="Basic and acidic residues" evidence="5">
    <location>
        <begin position="234"/>
        <end position="244"/>
    </location>
</feature>
<feature type="compositionally biased region" description="Polar residues" evidence="5">
    <location>
        <begin position="109"/>
        <end position="119"/>
    </location>
</feature>
<sequence>MSIPLRASFMQASQSTGNSISSEPRSRISSTVSIGNEIIIKKKKKTEETKMVSKVARDIRTSKKKAESVKATTSTILKEEKSRASFREASRGSSEKFTSHGRLSRTMLLDSSSDRASLNSMASTTSASPSISSRRSNRRNKKSESLISMAGDSRDRHHIHLLRAVKPNAADQENKVQAESIDTSETDIDQLQYLKSSDTNSIEIRSLSDNDSKKVLTSLLTVLESDQESSVTEMDSRVEEPDHDDQAGRISFLSAFDKLPDIDTLSATASTDIIYINPEEEKVFVAAVDEGSQEPSKSETSTDFNEENENIDNLELKTISSTFSSATPIESDGEIEKDDVPDEASIEDIRECLLSIKPRATAFDDISGNTKYQARLANSEMVEQFLDGLLNEAVQFAEGTAVRRARLLDKVKMLEELDQMAIVYQYEKQQNQFLEKLTTEYYVRHKEFVQVSEPRQVDTINRERFMTALMQLDTRLEEKSETEKVSLKRICDLRKEESLVRKLDAEKISHFEDKVRKSLCKEGCGHLRNVVDDLLRKMNKIRAEMSDAREELIFVQHRLHSIKNKSEKMESLGNGLQVVEYISNQAHNNALGIKIEEKDLELKRLRDRTVHSIHAMAHLTNKKQTNKELLEDMKSRLRTQEQRRKDLRDRLHAEMVQHKRLKKQAKKLRNAGCLMHYPDMLRDYDATMTLLETKRVVVGKLRLERSRLERRNSELEVIVDRSMSSLRTQLRSLRPASKRLV</sequence>
<dbReference type="GO" id="GO:0036064">
    <property type="term" value="C:ciliary basal body"/>
    <property type="evidence" value="ECO:0007669"/>
    <property type="project" value="TreeGrafter"/>
</dbReference>
<feature type="domain" description="CCDC113/CCDC96 coiled-coil" evidence="6">
    <location>
        <begin position="538"/>
        <end position="712"/>
    </location>
</feature>
<keyword evidence="3" id="KW-0966">Cell projection</keyword>
<dbReference type="OrthoDB" id="10254794at2759"/>
<dbReference type="AlphaFoldDB" id="A0A9P9YT79"/>
<evidence type="ECO:0000256" key="2">
    <source>
        <dbReference type="ARBA" id="ARBA00023054"/>
    </source>
</evidence>
<dbReference type="PANTHER" id="PTHR15654">
    <property type="entry name" value="COILED-COIL DOMAIN-CONTAINING PROTEIN 113-RELATED"/>
    <property type="match status" value="1"/>
</dbReference>
<feature type="coiled-coil region" evidence="4">
    <location>
        <begin position="531"/>
        <end position="558"/>
    </location>
</feature>
<accession>A0A9P9YT79</accession>
<evidence type="ECO:0000313" key="8">
    <source>
        <dbReference type="Proteomes" id="UP001059596"/>
    </source>
</evidence>
<comment type="subcellular location">
    <subcellularLocation>
        <location evidence="1">Cell projection</location>
        <location evidence="1">Cilium</location>
    </subcellularLocation>
</comment>
<feature type="region of interest" description="Disordered" evidence="5">
    <location>
        <begin position="225"/>
        <end position="244"/>
    </location>
</feature>
<feature type="compositionally biased region" description="Low complexity" evidence="5">
    <location>
        <begin position="19"/>
        <end position="28"/>
    </location>
</feature>
<feature type="region of interest" description="Disordered" evidence="5">
    <location>
        <begin position="60"/>
        <end position="185"/>
    </location>
</feature>
<keyword evidence="8" id="KW-1185">Reference proteome</keyword>
<keyword evidence="2 4" id="KW-0175">Coiled coil</keyword>
<dbReference type="GO" id="GO:0005930">
    <property type="term" value="C:axoneme"/>
    <property type="evidence" value="ECO:0007669"/>
    <property type="project" value="TreeGrafter"/>
</dbReference>